<keyword evidence="5" id="KW-0418">Kinase</keyword>
<dbReference type="GO" id="GO:0005524">
    <property type="term" value="F:ATP binding"/>
    <property type="evidence" value="ECO:0007669"/>
    <property type="project" value="UniProtKB-KW"/>
</dbReference>
<dbReference type="GO" id="GO:0005634">
    <property type="term" value="C:nucleus"/>
    <property type="evidence" value="ECO:0007669"/>
    <property type="project" value="TreeGrafter"/>
</dbReference>
<keyword evidence="6" id="KW-0067">ATP-binding</keyword>
<name>A0A7N0VGZ2_KALFE</name>
<dbReference type="PANTHER" id="PTHR44167:SF23">
    <property type="entry name" value="CDC7 KINASE, ISOFORM A-RELATED"/>
    <property type="match status" value="1"/>
</dbReference>
<dbReference type="EnsemblPlants" id="Kaladp0808s0057.1.v1.1">
    <property type="protein sequence ID" value="Kaladp0808s0057.1.v1.1"/>
    <property type="gene ID" value="Kaladp0808s0057.v1.1"/>
</dbReference>
<feature type="region of interest" description="Disordered" evidence="7">
    <location>
        <begin position="426"/>
        <end position="459"/>
    </location>
</feature>
<evidence type="ECO:0000256" key="5">
    <source>
        <dbReference type="ARBA" id="ARBA00022777"/>
    </source>
</evidence>
<feature type="compositionally biased region" description="Polar residues" evidence="7">
    <location>
        <begin position="700"/>
        <end position="712"/>
    </location>
</feature>
<evidence type="ECO:0000256" key="1">
    <source>
        <dbReference type="ARBA" id="ARBA00012513"/>
    </source>
</evidence>
<dbReference type="FunFam" id="1.10.510.10:FF:001893">
    <property type="entry name" value="Probable serine/threonine-protein kinase DDB_G0291918"/>
    <property type="match status" value="1"/>
</dbReference>
<feature type="domain" description="Protein kinase" evidence="8">
    <location>
        <begin position="469"/>
        <end position="908"/>
    </location>
</feature>
<feature type="region of interest" description="Disordered" evidence="7">
    <location>
        <begin position="700"/>
        <end position="721"/>
    </location>
</feature>
<evidence type="ECO:0000256" key="7">
    <source>
        <dbReference type="SAM" id="MobiDB-lite"/>
    </source>
</evidence>
<dbReference type="GO" id="GO:0004674">
    <property type="term" value="F:protein serine/threonine kinase activity"/>
    <property type="evidence" value="ECO:0007669"/>
    <property type="project" value="UniProtKB-KW"/>
</dbReference>
<evidence type="ECO:0000259" key="8">
    <source>
        <dbReference type="PROSITE" id="PS50011"/>
    </source>
</evidence>
<dbReference type="InterPro" id="IPR000719">
    <property type="entry name" value="Prot_kinase_dom"/>
</dbReference>
<accession>A0A7N0VGZ2</accession>
<dbReference type="GO" id="GO:0044773">
    <property type="term" value="P:mitotic DNA damage checkpoint signaling"/>
    <property type="evidence" value="ECO:0007669"/>
    <property type="project" value="TreeGrafter"/>
</dbReference>
<evidence type="ECO:0000256" key="2">
    <source>
        <dbReference type="ARBA" id="ARBA00022527"/>
    </source>
</evidence>
<protein>
    <recommendedName>
        <fullName evidence="1">non-specific serine/threonine protein kinase</fullName>
        <ecNumber evidence="1">2.7.11.1</ecNumber>
    </recommendedName>
</protein>
<dbReference type="PANTHER" id="PTHR44167">
    <property type="entry name" value="OVARIAN-SPECIFIC SERINE/THREONINE-PROTEIN KINASE LOK-RELATED"/>
    <property type="match status" value="1"/>
</dbReference>
<evidence type="ECO:0000313" key="9">
    <source>
        <dbReference type="EnsemblPlants" id="Kaladp0808s0057.1.v1.1"/>
    </source>
</evidence>
<dbReference type="Proteomes" id="UP000594263">
    <property type="component" value="Unplaced"/>
</dbReference>
<dbReference type="PROSITE" id="PS50011">
    <property type="entry name" value="PROTEIN_KINASE_DOM"/>
    <property type="match status" value="1"/>
</dbReference>
<reference evidence="9" key="1">
    <citation type="submission" date="2021-01" db="UniProtKB">
        <authorList>
            <consortium name="EnsemblPlants"/>
        </authorList>
    </citation>
    <scope>IDENTIFICATION</scope>
</reference>
<keyword evidence="4" id="KW-0547">Nucleotide-binding</keyword>
<dbReference type="AlphaFoldDB" id="A0A7N0VGZ2"/>
<evidence type="ECO:0000256" key="3">
    <source>
        <dbReference type="ARBA" id="ARBA00022679"/>
    </source>
</evidence>
<keyword evidence="3" id="KW-0808">Transferase</keyword>
<feature type="compositionally biased region" description="Basic and acidic residues" evidence="7">
    <location>
        <begin position="433"/>
        <end position="459"/>
    </location>
</feature>
<keyword evidence="2" id="KW-0723">Serine/threonine-protein kinase</keyword>
<evidence type="ECO:0000256" key="4">
    <source>
        <dbReference type="ARBA" id="ARBA00022741"/>
    </source>
</evidence>
<dbReference type="PROSITE" id="PS00108">
    <property type="entry name" value="PROTEIN_KINASE_ST"/>
    <property type="match status" value="1"/>
</dbReference>
<dbReference type="EC" id="2.7.11.1" evidence="1"/>
<dbReference type="SUPFAM" id="SSF56112">
    <property type="entry name" value="Protein kinase-like (PK-like)"/>
    <property type="match status" value="1"/>
</dbReference>
<dbReference type="Pfam" id="PF00069">
    <property type="entry name" value="Pkinase"/>
    <property type="match status" value="2"/>
</dbReference>
<dbReference type="SMART" id="SM00220">
    <property type="entry name" value="S_TKc"/>
    <property type="match status" value="1"/>
</dbReference>
<keyword evidence="10" id="KW-1185">Reference proteome</keyword>
<evidence type="ECO:0000313" key="10">
    <source>
        <dbReference type="Proteomes" id="UP000594263"/>
    </source>
</evidence>
<dbReference type="Gene3D" id="1.10.510.10">
    <property type="entry name" value="Transferase(Phosphotransferase) domain 1"/>
    <property type="match status" value="2"/>
</dbReference>
<organism evidence="9 10">
    <name type="scientific">Kalanchoe fedtschenkoi</name>
    <name type="common">Lavender scallops</name>
    <name type="synonym">South American air plant</name>
    <dbReference type="NCBI Taxonomy" id="63787"/>
    <lineage>
        <taxon>Eukaryota</taxon>
        <taxon>Viridiplantae</taxon>
        <taxon>Streptophyta</taxon>
        <taxon>Embryophyta</taxon>
        <taxon>Tracheophyta</taxon>
        <taxon>Spermatophyta</taxon>
        <taxon>Magnoliopsida</taxon>
        <taxon>eudicotyledons</taxon>
        <taxon>Gunneridae</taxon>
        <taxon>Pentapetalae</taxon>
        <taxon>Saxifragales</taxon>
        <taxon>Crassulaceae</taxon>
        <taxon>Kalanchoe</taxon>
    </lineage>
</organism>
<dbReference type="InterPro" id="IPR008271">
    <property type="entry name" value="Ser/Thr_kinase_AS"/>
</dbReference>
<sequence length="908" mass="100713">MFGSEGRHPPMTAIDHAGPHSGTLIPPHTALLQKAWTLLGHLLIIGRPAPPTELSTRCGDSELLPELVELLCSVPGSPLRLTQDRLVTYELNSCYALASSAVGSMFDFGSIWKRLTSGGIERKVGGCSWRVDCGFESRKRKGDDLLAIEFMRDKRRAKLISYNDDETRALALSGKTRCAIMEVASSSASYRRRSPRNHGGSTVLCGETGLLMANSETSLPFNSDTGYSGHTAKAMSCIEDRKKATFGNAKERTVLNNVESKIVTAHIDVGNPHLEILDYSDEDIAVPNDMCKISPSDLEHQLIPLEVQDAHINAHQTVQDGQNVPKFASNTSKKSSQTSLMLKKGCDDVSVSCLKTKQKETQRESQGFRPAADDHGFSAAQKVSCMKMKTGHESKLSREMQNLVVPSRKILSRNEGTMQQTVERDFPAGSMHDSLKESGHTDPHVDRTKTNSDPKTHLDQKKFPNFESFIVEEEEGAGGYGTVYKARRKEDNEIFAIKCPHPNSHRHHVYNELNMLQRFGGKNFIIRFEDSFKYGDSQCFVLEHVEHDRPEVLKREIDVCQLRWYAYCMFEALASLHKNGIVHRDIKPGNFLFSRAVNIGYLIDFNLAMDLHQKNRPINRPKMASNASAVHTSLPSATHVLTKSKKPVNSKNKDIIHRATERALESKNVKGAAGQTNASTSLYKGKQVSHKSHVALDGSGVTSAKDMTSTRTPPIDKMRQPMPLKGRKEILKLALEAMRSPKYEALRLPASKSKRISAPPEKMDRKLVCYSPMPLHSSGVAVVGAGLLSHKGDGKKQKEGPCAGTKGFRAPEVLFRSAHQGPKVDVWSAGVSLLYLMIGKTPFYGDPNENIKDIAKLKGSEDLWEVAKLHNQESAVPVVKYQSTTFIFFSILCPELCGRINLYCFHKN</sequence>
<dbReference type="InterPro" id="IPR011009">
    <property type="entry name" value="Kinase-like_dom_sf"/>
</dbReference>
<evidence type="ECO:0000256" key="6">
    <source>
        <dbReference type="ARBA" id="ARBA00022840"/>
    </source>
</evidence>
<proteinExistence type="predicted"/>
<dbReference type="Gramene" id="Kaladp0808s0057.1.v1.1">
    <property type="protein sequence ID" value="Kaladp0808s0057.1.v1.1"/>
    <property type="gene ID" value="Kaladp0808s0057.v1.1"/>
</dbReference>